<keyword evidence="3" id="KW-1185">Reference proteome</keyword>
<name>E4XZ41_OIKDI</name>
<gene>
    <name evidence="2" type="ORF">GSOID_T00009997001</name>
</gene>
<dbReference type="AlphaFoldDB" id="E4XZ41"/>
<feature type="transmembrane region" description="Helical" evidence="1">
    <location>
        <begin position="7"/>
        <end position="27"/>
    </location>
</feature>
<protein>
    <submittedName>
        <fullName evidence="2">Uncharacterized protein</fullName>
    </submittedName>
</protein>
<reference evidence="2" key="1">
    <citation type="journal article" date="2010" name="Science">
        <title>Plasticity of animal genome architecture unmasked by rapid evolution of a pelagic tunicate.</title>
        <authorList>
            <person name="Denoeud F."/>
            <person name="Henriet S."/>
            <person name="Mungpakdee S."/>
            <person name="Aury J.M."/>
            <person name="Da Silva C."/>
            <person name="Brinkmann H."/>
            <person name="Mikhaleva J."/>
            <person name="Olsen L.C."/>
            <person name="Jubin C."/>
            <person name="Canestro C."/>
            <person name="Bouquet J.M."/>
            <person name="Danks G."/>
            <person name="Poulain J."/>
            <person name="Campsteijn C."/>
            <person name="Adamski M."/>
            <person name="Cross I."/>
            <person name="Yadetie F."/>
            <person name="Muffato M."/>
            <person name="Louis A."/>
            <person name="Butcher S."/>
            <person name="Tsagkogeorga G."/>
            <person name="Konrad A."/>
            <person name="Singh S."/>
            <person name="Jensen M.F."/>
            <person name="Cong E.H."/>
            <person name="Eikeseth-Otteraa H."/>
            <person name="Noel B."/>
            <person name="Anthouard V."/>
            <person name="Porcel B.M."/>
            <person name="Kachouri-Lafond R."/>
            <person name="Nishino A."/>
            <person name="Ugolini M."/>
            <person name="Chourrout P."/>
            <person name="Nishida H."/>
            <person name="Aasland R."/>
            <person name="Huzurbazar S."/>
            <person name="Westhof E."/>
            <person name="Delsuc F."/>
            <person name="Lehrach H."/>
            <person name="Reinhardt R."/>
            <person name="Weissenbach J."/>
            <person name="Roy S.W."/>
            <person name="Artiguenave F."/>
            <person name="Postlethwait J.H."/>
            <person name="Manak J.R."/>
            <person name="Thompson E.M."/>
            <person name="Jaillon O."/>
            <person name="Du Pasquier L."/>
            <person name="Boudinot P."/>
            <person name="Liberles D.A."/>
            <person name="Volff J.N."/>
            <person name="Philippe H."/>
            <person name="Lenhard B."/>
            <person name="Roest Crollius H."/>
            <person name="Wincker P."/>
            <person name="Chourrout D."/>
        </authorList>
    </citation>
    <scope>NUCLEOTIDE SEQUENCE [LARGE SCALE GENOMIC DNA]</scope>
</reference>
<dbReference type="EMBL" id="FN653373">
    <property type="protein sequence ID" value="CBY14903.1"/>
    <property type="molecule type" value="Genomic_DNA"/>
</dbReference>
<keyword evidence="1" id="KW-1133">Transmembrane helix</keyword>
<feature type="transmembrane region" description="Helical" evidence="1">
    <location>
        <begin position="100"/>
        <end position="122"/>
    </location>
</feature>
<accession>E4XZ41</accession>
<dbReference type="InParanoid" id="E4XZ41"/>
<dbReference type="Proteomes" id="UP000001307">
    <property type="component" value="Unassembled WGS sequence"/>
</dbReference>
<keyword evidence="1" id="KW-0812">Transmembrane</keyword>
<keyword evidence="1" id="KW-0472">Membrane</keyword>
<feature type="transmembrane region" description="Helical" evidence="1">
    <location>
        <begin position="134"/>
        <end position="157"/>
    </location>
</feature>
<evidence type="ECO:0000313" key="3">
    <source>
        <dbReference type="Proteomes" id="UP000001307"/>
    </source>
</evidence>
<proteinExistence type="predicted"/>
<feature type="transmembrane region" description="Helical" evidence="1">
    <location>
        <begin position="70"/>
        <end position="88"/>
    </location>
</feature>
<sequence length="158" mass="17071">MIETKRLRTYAIAALGATSFIFALSAVSSEVWWTSEKGSHGIWTIKMAEKRIALRIGEYRGYKGLEAVRGFQLTNTLILLAAGIFSLVKAVKGVDSRARGIGSAFAASFTFSVFTIGSISAIDPIKYLGKDFSYGPSYVLSALQMVSVLISAVLCFLP</sequence>
<organism evidence="2">
    <name type="scientific">Oikopleura dioica</name>
    <name type="common">Tunicate</name>
    <dbReference type="NCBI Taxonomy" id="34765"/>
    <lineage>
        <taxon>Eukaryota</taxon>
        <taxon>Metazoa</taxon>
        <taxon>Chordata</taxon>
        <taxon>Tunicata</taxon>
        <taxon>Appendicularia</taxon>
        <taxon>Copelata</taxon>
        <taxon>Oikopleuridae</taxon>
        <taxon>Oikopleura</taxon>
    </lineage>
</organism>
<evidence type="ECO:0000256" key="1">
    <source>
        <dbReference type="SAM" id="Phobius"/>
    </source>
</evidence>
<evidence type="ECO:0000313" key="2">
    <source>
        <dbReference type="EMBL" id="CBY14903.1"/>
    </source>
</evidence>